<feature type="signal peptide" evidence="2">
    <location>
        <begin position="1"/>
        <end position="18"/>
    </location>
</feature>
<evidence type="ECO:0000256" key="1">
    <source>
        <dbReference type="SAM" id="MobiDB-lite"/>
    </source>
</evidence>
<evidence type="ECO:0000256" key="2">
    <source>
        <dbReference type="SAM" id="SignalP"/>
    </source>
</evidence>
<evidence type="ECO:0000313" key="4">
    <source>
        <dbReference type="Proteomes" id="UP000030742"/>
    </source>
</evidence>
<feature type="chain" id="PRO_5004656089" evidence="2">
    <location>
        <begin position="19"/>
        <end position="138"/>
    </location>
</feature>
<name>U4UD93_DENPD</name>
<sequence>MKYFGAVAIALTLAFCYAAPQQSGSSSGTQAGTSGQAGGSGQAGFGFGVSAGGQLDGSGSSGKSASGLVKRDLTGHAHTSQHTRTSQTHTASCNHGPPPPRVPFIRFYDNAKVFLLVGDLSVHYLSSSMCQFKRQPTN</sequence>
<dbReference type="Proteomes" id="UP000030742">
    <property type="component" value="Unassembled WGS sequence"/>
</dbReference>
<reference evidence="3 4" key="1">
    <citation type="journal article" date="2013" name="Genome Biol.">
        <title>Draft genome of the mountain pine beetle, Dendroctonus ponderosae Hopkins, a major forest pest.</title>
        <authorList>
            <person name="Keeling C.I."/>
            <person name="Yuen M.M."/>
            <person name="Liao N.Y."/>
            <person name="Docking T.R."/>
            <person name="Chan S.K."/>
            <person name="Taylor G.A."/>
            <person name="Palmquist D.L."/>
            <person name="Jackman S.D."/>
            <person name="Nguyen A."/>
            <person name="Li M."/>
            <person name="Henderson H."/>
            <person name="Janes J.K."/>
            <person name="Zhao Y."/>
            <person name="Pandoh P."/>
            <person name="Moore R."/>
            <person name="Sperling F.A."/>
            <person name="Huber D.P."/>
            <person name="Birol I."/>
            <person name="Jones S.J."/>
            <person name="Bohlmann J."/>
        </authorList>
    </citation>
    <scope>NUCLEOTIDE SEQUENCE</scope>
</reference>
<organism evidence="3 4">
    <name type="scientific">Dendroctonus ponderosae</name>
    <name type="common">Mountain pine beetle</name>
    <dbReference type="NCBI Taxonomy" id="77166"/>
    <lineage>
        <taxon>Eukaryota</taxon>
        <taxon>Metazoa</taxon>
        <taxon>Ecdysozoa</taxon>
        <taxon>Arthropoda</taxon>
        <taxon>Hexapoda</taxon>
        <taxon>Insecta</taxon>
        <taxon>Pterygota</taxon>
        <taxon>Neoptera</taxon>
        <taxon>Endopterygota</taxon>
        <taxon>Coleoptera</taxon>
        <taxon>Polyphaga</taxon>
        <taxon>Cucujiformia</taxon>
        <taxon>Curculionidae</taxon>
        <taxon>Scolytinae</taxon>
        <taxon>Dendroctonus</taxon>
    </lineage>
</organism>
<gene>
    <name evidence="3" type="ORF">D910_05273</name>
</gene>
<proteinExistence type="predicted"/>
<accession>U4UD93</accession>
<dbReference type="AlphaFoldDB" id="U4UD93"/>
<protein>
    <submittedName>
        <fullName evidence="3">Uncharacterized protein</fullName>
    </submittedName>
</protein>
<evidence type="ECO:0000313" key="3">
    <source>
        <dbReference type="EMBL" id="ERL87885.1"/>
    </source>
</evidence>
<dbReference type="EMBL" id="KB632003">
    <property type="protein sequence ID" value="ERL87885.1"/>
    <property type="molecule type" value="Genomic_DNA"/>
</dbReference>
<keyword evidence="2" id="KW-0732">Signal</keyword>
<feature type="compositionally biased region" description="Low complexity" evidence="1">
    <location>
        <begin position="76"/>
        <end position="92"/>
    </location>
</feature>
<feature type="region of interest" description="Disordered" evidence="1">
    <location>
        <begin position="55"/>
        <end position="97"/>
    </location>
</feature>